<name>A0A813JL14_POLGL</name>
<feature type="region of interest" description="Disordered" evidence="2">
    <location>
        <begin position="310"/>
        <end position="331"/>
    </location>
</feature>
<feature type="coiled-coil region" evidence="1">
    <location>
        <begin position="67"/>
        <end position="118"/>
    </location>
</feature>
<reference evidence="3" key="1">
    <citation type="submission" date="2021-02" db="EMBL/GenBank/DDBJ databases">
        <authorList>
            <person name="Dougan E. K."/>
            <person name="Rhodes N."/>
            <person name="Thang M."/>
            <person name="Chan C."/>
        </authorList>
    </citation>
    <scope>NUCLEOTIDE SEQUENCE</scope>
</reference>
<dbReference type="AlphaFoldDB" id="A0A813JL14"/>
<proteinExistence type="predicted"/>
<evidence type="ECO:0000256" key="1">
    <source>
        <dbReference type="SAM" id="Coils"/>
    </source>
</evidence>
<evidence type="ECO:0000256" key="2">
    <source>
        <dbReference type="SAM" id="MobiDB-lite"/>
    </source>
</evidence>
<protein>
    <submittedName>
        <fullName evidence="3">Uncharacterized protein</fullName>
    </submittedName>
</protein>
<dbReference type="Proteomes" id="UP000626109">
    <property type="component" value="Unassembled WGS sequence"/>
</dbReference>
<sequence length="331" mass="35479">MAGSMADLMAEAPGEQALRSSTVGLQSGPLESAPLTSGAPAVPPETLALREHIAELDSELQQRDAVVDRLKVTVSELRRTLDKAMLEPQNGSLWRDMYEEAQLASEARERALQELQLENETRVKEIALLSQYIRKLEDEANNCDGHRERLLLFAVVAAAKSNSIEAEQKQLLARLHGFEDSFARCIGRVTQALAAGVMNVSLDTMQAVPRFAVFRLCPGGSAVLEVCEQPDSSWELAAVDLSPTGDSSKRPALVADKGSLSLMLSGVVSGNAGAAHGAVPTLRCADKDDFAKWAGALGLLRLLPEGKISPTSIREAKPERPNSLPEGSPPP</sequence>
<dbReference type="EMBL" id="CAJNNW010025817">
    <property type="protein sequence ID" value="CAE8680046.1"/>
    <property type="molecule type" value="Genomic_DNA"/>
</dbReference>
<feature type="region of interest" description="Disordered" evidence="2">
    <location>
        <begin position="19"/>
        <end position="42"/>
    </location>
</feature>
<gene>
    <name evidence="3" type="ORF">PGLA2088_LOCUS21696</name>
</gene>
<comment type="caution">
    <text evidence="3">The sequence shown here is derived from an EMBL/GenBank/DDBJ whole genome shotgun (WGS) entry which is preliminary data.</text>
</comment>
<organism evidence="3 4">
    <name type="scientific">Polarella glacialis</name>
    <name type="common">Dinoflagellate</name>
    <dbReference type="NCBI Taxonomy" id="89957"/>
    <lineage>
        <taxon>Eukaryota</taxon>
        <taxon>Sar</taxon>
        <taxon>Alveolata</taxon>
        <taxon>Dinophyceae</taxon>
        <taxon>Suessiales</taxon>
        <taxon>Suessiaceae</taxon>
        <taxon>Polarella</taxon>
    </lineage>
</organism>
<accession>A0A813JL14</accession>
<evidence type="ECO:0000313" key="3">
    <source>
        <dbReference type="EMBL" id="CAE8680046.1"/>
    </source>
</evidence>
<evidence type="ECO:0000313" key="4">
    <source>
        <dbReference type="Proteomes" id="UP000626109"/>
    </source>
</evidence>
<keyword evidence="1" id="KW-0175">Coiled coil</keyword>